<keyword evidence="7 12" id="KW-1133">Transmembrane helix</keyword>
<evidence type="ECO:0000256" key="1">
    <source>
        <dbReference type="ARBA" id="ARBA00004651"/>
    </source>
</evidence>
<dbReference type="PIRSF" id="PIRSF006247">
    <property type="entry name" value="TrkH"/>
    <property type="match status" value="1"/>
</dbReference>
<name>A0A1Y1SE10_9GAMM</name>
<dbReference type="STRING" id="1317117.ATO7_07737"/>
<feature type="transmembrane region" description="Helical" evidence="12">
    <location>
        <begin position="398"/>
        <end position="419"/>
    </location>
</feature>
<organism evidence="13 14">
    <name type="scientific">Oceanococcus atlanticus</name>
    <dbReference type="NCBI Taxonomy" id="1317117"/>
    <lineage>
        <taxon>Bacteria</taxon>
        <taxon>Pseudomonadati</taxon>
        <taxon>Pseudomonadota</taxon>
        <taxon>Gammaproteobacteria</taxon>
        <taxon>Chromatiales</taxon>
        <taxon>Oceanococcaceae</taxon>
        <taxon>Oceanococcus</taxon>
    </lineage>
</organism>
<dbReference type="InterPro" id="IPR004772">
    <property type="entry name" value="TrkH"/>
</dbReference>
<dbReference type="PANTHER" id="PTHR32024:SF3">
    <property type="entry name" value="TRK SYSTEM POTASSIUM UPTAKE PROTEIN"/>
    <property type="match status" value="1"/>
</dbReference>
<feature type="binding site" evidence="11">
    <location>
        <position position="436"/>
    </location>
    <ligand>
        <name>K(+)</name>
        <dbReference type="ChEBI" id="CHEBI:29103"/>
    </ligand>
</feature>
<keyword evidence="9 10" id="KW-0472">Membrane</keyword>
<evidence type="ECO:0000256" key="11">
    <source>
        <dbReference type="PIRSR" id="PIRSR006247-1"/>
    </source>
</evidence>
<feature type="binding site" evidence="11">
    <location>
        <position position="117"/>
    </location>
    <ligand>
        <name>K(+)</name>
        <dbReference type="ChEBI" id="CHEBI:29103"/>
    </ligand>
</feature>
<feature type="binding site" evidence="11">
    <location>
        <position position="320"/>
    </location>
    <ligand>
        <name>K(+)</name>
        <dbReference type="ChEBI" id="CHEBI:29103"/>
    </ligand>
</feature>
<accession>A0A1Y1SE10</accession>
<keyword evidence="2 10" id="KW-0813">Transport</keyword>
<keyword evidence="10" id="KW-0997">Cell inner membrane</keyword>
<dbReference type="AlphaFoldDB" id="A0A1Y1SE10"/>
<evidence type="ECO:0000313" key="14">
    <source>
        <dbReference type="Proteomes" id="UP000192342"/>
    </source>
</evidence>
<evidence type="ECO:0000256" key="2">
    <source>
        <dbReference type="ARBA" id="ARBA00022448"/>
    </source>
</evidence>
<dbReference type="NCBIfam" id="TIGR00933">
    <property type="entry name" value="2a38"/>
    <property type="match status" value="1"/>
</dbReference>
<feature type="transmembrane region" description="Helical" evidence="12">
    <location>
        <begin position="184"/>
        <end position="206"/>
    </location>
</feature>
<keyword evidence="6 10" id="KW-0630">Potassium</keyword>
<dbReference type="GO" id="GO:0005886">
    <property type="term" value="C:plasma membrane"/>
    <property type="evidence" value="ECO:0007669"/>
    <property type="project" value="UniProtKB-SubCell"/>
</dbReference>
<feature type="transmembrane region" description="Helical" evidence="12">
    <location>
        <begin position="12"/>
        <end position="34"/>
    </location>
</feature>
<evidence type="ECO:0000313" key="13">
    <source>
        <dbReference type="EMBL" id="ORE86913.1"/>
    </source>
</evidence>
<dbReference type="GO" id="GO:0046872">
    <property type="term" value="F:metal ion binding"/>
    <property type="evidence" value="ECO:0007669"/>
    <property type="project" value="UniProtKB-KW"/>
</dbReference>
<comment type="similarity">
    <text evidence="10">Belongs to the TrkH potassium transport family.</text>
</comment>
<comment type="caution">
    <text evidence="13">The sequence shown here is derived from an EMBL/GenBank/DDBJ whole genome shotgun (WGS) entry which is preliminary data.</text>
</comment>
<reference evidence="13 14" key="1">
    <citation type="submission" date="2013-04" db="EMBL/GenBank/DDBJ databases">
        <title>Oceanococcus atlanticus 22II-S10r2 Genome Sequencing.</title>
        <authorList>
            <person name="Lai Q."/>
            <person name="Li G."/>
            <person name="Shao Z."/>
        </authorList>
    </citation>
    <scope>NUCLEOTIDE SEQUENCE [LARGE SCALE GENOMIC DNA]</scope>
    <source>
        <strain evidence="13 14">22II-S10r2</strain>
    </source>
</reference>
<dbReference type="RefSeq" id="WP_083561131.1">
    <property type="nucleotide sequence ID" value="NZ_AQQV01000002.1"/>
</dbReference>
<feature type="transmembrane region" description="Helical" evidence="12">
    <location>
        <begin position="278"/>
        <end position="296"/>
    </location>
</feature>
<feature type="binding site" evidence="11">
    <location>
        <position position="116"/>
    </location>
    <ligand>
        <name>K(+)</name>
        <dbReference type="ChEBI" id="CHEBI:29103"/>
    </ligand>
</feature>
<keyword evidence="8 10" id="KW-0406">Ion transport</keyword>
<feature type="transmembrane region" description="Helical" evidence="12">
    <location>
        <begin position="460"/>
        <end position="485"/>
    </location>
</feature>
<feature type="transmembrane region" description="Helical" evidence="12">
    <location>
        <begin position="337"/>
        <end position="358"/>
    </location>
</feature>
<evidence type="ECO:0000256" key="6">
    <source>
        <dbReference type="ARBA" id="ARBA00022958"/>
    </source>
</evidence>
<sequence>MTSDSVIRRVAPIGFAIGLLLAILSLFMLVPALLAAATATAGAGEFGFTSLATLAIGLILFRGFRPVLHSMLPRQMFLLTTTVWVVVSAVAALPLVFVEHISVTDAFFETMSGITTTGSTVLVQLDQHAPAILLWRSILQWLGGIGFVVMGVAILPFLQVGGMRLFQTESSDWSEKAMPRARQVAGSIASVYVGLTLACLLLYVVFGMSLFDAVNHALTTVSTGGYSTSDASFAQFHQASLHIVAIVFMLLGGLPFMLYVRHLRDQPLVIFRDEQVRAFLVFVLAASAFLAAWLSLTGQADAPRALLLATFNVVSVVTTTGFATDDYTTWGQLPVVAFFYLTFIGGCSGSTSGGMKIFRFQLAVRLLHSQLLQLAYPRRVLPNTYNGRVVGDDIMRSVVAFSFAFFATIGVLAMFLSSLGLDGVTSLSAAATAVTNVGPGLGEIVGPAGNFASLPDAAKWALSAGMLMGRLEVMTVLVLLTAGFWRG</sequence>
<evidence type="ECO:0000256" key="7">
    <source>
        <dbReference type="ARBA" id="ARBA00022989"/>
    </source>
</evidence>
<feature type="binding site" evidence="11">
    <location>
        <position position="319"/>
    </location>
    <ligand>
        <name>K(+)</name>
        <dbReference type="ChEBI" id="CHEBI:29103"/>
    </ligand>
</feature>
<dbReference type="EMBL" id="AQQV01000002">
    <property type="protein sequence ID" value="ORE86913.1"/>
    <property type="molecule type" value="Genomic_DNA"/>
</dbReference>
<evidence type="ECO:0000256" key="12">
    <source>
        <dbReference type="SAM" id="Phobius"/>
    </source>
</evidence>
<keyword evidence="5 12" id="KW-0812">Transmembrane</keyword>
<dbReference type="InterPro" id="IPR003445">
    <property type="entry name" value="Cat_transpt"/>
</dbReference>
<evidence type="ECO:0000256" key="4">
    <source>
        <dbReference type="ARBA" id="ARBA00022538"/>
    </source>
</evidence>
<feature type="binding site" evidence="11">
    <location>
        <position position="224"/>
    </location>
    <ligand>
        <name>K(+)</name>
        <dbReference type="ChEBI" id="CHEBI:29103"/>
    </ligand>
</feature>
<evidence type="ECO:0000256" key="10">
    <source>
        <dbReference type="PIRNR" id="PIRNR006247"/>
    </source>
</evidence>
<feature type="binding site" evidence="11">
    <location>
        <position position="437"/>
    </location>
    <ligand>
        <name>K(+)</name>
        <dbReference type="ChEBI" id="CHEBI:29103"/>
    </ligand>
</feature>
<evidence type="ECO:0000256" key="9">
    <source>
        <dbReference type="ARBA" id="ARBA00023136"/>
    </source>
</evidence>
<dbReference type="Proteomes" id="UP000192342">
    <property type="component" value="Unassembled WGS sequence"/>
</dbReference>
<protein>
    <recommendedName>
        <fullName evidence="10">Trk system potassium uptake protein</fullName>
    </recommendedName>
</protein>
<keyword evidence="14" id="KW-1185">Reference proteome</keyword>
<evidence type="ECO:0000256" key="3">
    <source>
        <dbReference type="ARBA" id="ARBA00022475"/>
    </source>
</evidence>
<keyword evidence="11" id="KW-0479">Metal-binding</keyword>
<proteinExistence type="inferred from homology"/>
<feature type="transmembrane region" description="Helical" evidence="12">
    <location>
        <begin position="46"/>
        <end position="64"/>
    </location>
</feature>
<keyword evidence="3 10" id="KW-1003">Cell membrane</keyword>
<gene>
    <name evidence="13" type="ORF">ATO7_07737</name>
</gene>
<keyword evidence="4 10" id="KW-0633">Potassium transport</keyword>
<feature type="transmembrane region" description="Helical" evidence="12">
    <location>
        <begin position="76"/>
        <end position="97"/>
    </location>
</feature>
<comment type="subcellular location">
    <subcellularLocation>
        <location evidence="10">Cell inner membrane</location>
        <topology evidence="10">Multi-pass membrane protein</topology>
    </subcellularLocation>
    <subcellularLocation>
        <location evidence="1">Cell membrane</location>
        <topology evidence="1">Multi-pass membrane protein</topology>
    </subcellularLocation>
</comment>
<dbReference type="PANTHER" id="PTHR32024">
    <property type="entry name" value="TRK SYSTEM POTASSIUM UPTAKE PROTEIN TRKG-RELATED"/>
    <property type="match status" value="1"/>
</dbReference>
<dbReference type="Pfam" id="PF02386">
    <property type="entry name" value="TrkH"/>
    <property type="match status" value="1"/>
</dbReference>
<comment type="function">
    <text evidence="10">Low-affinity potassium transport system. Interacts with Trk system potassium uptake protein TrkA.</text>
</comment>
<feature type="transmembrane region" description="Helical" evidence="12">
    <location>
        <begin position="138"/>
        <end position="158"/>
    </location>
</feature>
<dbReference type="OrthoDB" id="9810952at2"/>
<evidence type="ECO:0000256" key="8">
    <source>
        <dbReference type="ARBA" id="ARBA00023065"/>
    </source>
</evidence>
<dbReference type="GO" id="GO:0015379">
    <property type="term" value="F:potassium:chloride symporter activity"/>
    <property type="evidence" value="ECO:0007669"/>
    <property type="project" value="InterPro"/>
</dbReference>
<feature type="transmembrane region" description="Helical" evidence="12">
    <location>
        <begin position="239"/>
        <end position="258"/>
    </location>
</feature>
<evidence type="ECO:0000256" key="5">
    <source>
        <dbReference type="ARBA" id="ARBA00022692"/>
    </source>
</evidence>